<feature type="domain" description="Amidase" evidence="1">
    <location>
        <begin position="24"/>
        <end position="452"/>
    </location>
</feature>
<dbReference type="InterPro" id="IPR052739">
    <property type="entry name" value="FAAH2"/>
</dbReference>
<gene>
    <name evidence="2" type="ORF">COV24_03860</name>
</gene>
<protein>
    <submittedName>
        <fullName evidence="2">Amidase</fullName>
    </submittedName>
</protein>
<accession>A0A2H0R9L3</accession>
<dbReference type="PANTHER" id="PTHR43372">
    <property type="entry name" value="FATTY-ACID AMIDE HYDROLASE"/>
    <property type="match status" value="1"/>
</dbReference>
<dbReference type="PANTHER" id="PTHR43372:SF4">
    <property type="entry name" value="FATTY-ACID AMIDE HYDROLASE 2"/>
    <property type="match status" value="1"/>
</dbReference>
<dbReference type="PROSITE" id="PS00571">
    <property type="entry name" value="AMIDASES"/>
    <property type="match status" value="1"/>
</dbReference>
<proteinExistence type="predicted"/>
<dbReference type="EMBL" id="PCXU01000033">
    <property type="protein sequence ID" value="PIR43219.1"/>
    <property type="molecule type" value="Genomic_DNA"/>
</dbReference>
<organism evidence="2 3">
    <name type="scientific">candidate division WWE3 bacterium CG10_big_fil_rev_8_21_14_0_10_32_10</name>
    <dbReference type="NCBI Taxonomy" id="1975090"/>
    <lineage>
        <taxon>Bacteria</taxon>
        <taxon>Katanobacteria</taxon>
    </lineage>
</organism>
<dbReference type="Pfam" id="PF01425">
    <property type="entry name" value="Amidase"/>
    <property type="match status" value="1"/>
</dbReference>
<dbReference type="SUPFAM" id="SSF75304">
    <property type="entry name" value="Amidase signature (AS) enzymes"/>
    <property type="match status" value="1"/>
</dbReference>
<dbReference type="InterPro" id="IPR023631">
    <property type="entry name" value="Amidase_dom"/>
</dbReference>
<dbReference type="Gene3D" id="3.90.1300.10">
    <property type="entry name" value="Amidase signature (AS) domain"/>
    <property type="match status" value="1"/>
</dbReference>
<name>A0A2H0R9L3_UNCKA</name>
<dbReference type="AlphaFoldDB" id="A0A2H0R9L3"/>
<evidence type="ECO:0000259" key="1">
    <source>
        <dbReference type="Pfam" id="PF01425"/>
    </source>
</evidence>
<sequence length="475" mass="53528">MEILYSDANTIVQKIKLKEVSCFEVVQEYIDHINRVNPYINALVEDRFKEALFEAQKCDHALKKGNYKGKLFGIPITVKESFDVQGMHTTGGLLQRKGIIASKDSKVVSMLKGEGAIVLGKTNTPTLCLSHRTVNKLYGRTNNPWDLFRTPGGSSGGEGALVAVGGTTLGVGSDFGGSIRFPAHFNGVIGFKSGECQVPSEGHLPPYEDDVQNRMFGIGALSKSVADAELVDAIISNRKPPKKDFAKFKLVVPAYIKNYPVSIETADMMYRVKNFLQGEWEVIDELPPYFGEYVKNWEKVTAIFGAEKMNDYFNEYTPLHFFYLYMREKLFKNTEYDEFALWNMFGLSIIRPREDYRNIKENLDRLKDSVVKYLSNKLLLLPIYATTAPLHGQLYEKFFSIKGYMSNNLDKYFAYVSIANIFGLPSLTVPISTGERGLPIAIQIMGNAGDEYPIFQLGKILEKQFGGYKRCTAYD</sequence>
<dbReference type="GO" id="GO:0012505">
    <property type="term" value="C:endomembrane system"/>
    <property type="evidence" value="ECO:0007669"/>
    <property type="project" value="TreeGrafter"/>
</dbReference>
<dbReference type="InterPro" id="IPR036928">
    <property type="entry name" value="AS_sf"/>
</dbReference>
<comment type="caution">
    <text evidence="2">The sequence shown here is derived from an EMBL/GenBank/DDBJ whole genome shotgun (WGS) entry which is preliminary data.</text>
</comment>
<evidence type="ECO:0000313" key="3">
    <source>
        <dbReference type="Proteomes" id="UP000230214"/>
    </source>
</evidence>
<dbReference type="InterPro" id="IPR020556">
    <property type="entry name" value="Amidase_CS"/>
</dbReference>
<dbReference type="Proteomes" id="UP000230214">
    <property type="component" value="Unassembled WGS sequence"/>
</dbReference>
<evidence type="ECO:0000313" key="2">
    <source>
        <dbReference type="EMBL" id="PIR43219.1"/>
    </source>
</evidence>
<reference evidence="2 3" key="1">
    <citation type="submission" date="2017-09" db="EMBL/GenBank/DDBJ databases">
        <title>Depth-based differentiation of microbial function through sediment-hosted aquifers and enrichment of novel symbionts in the deep terrestrial subsurface.</title>
        <authorList>
            <person name="Probst A.J."/>
            <person name="Ladd B."/>
            <person name="Jarett J.K."/>
            <person name="Geller-Mcgrath D.E."/>
            <person name="Sieber C.M."/>
            <person name="Emerson J.B."/>
            <person name="Anantharaman K."/>
            <person name="Thomas B.C."/>
            <person name="Malmstrom R."/>
            <person name="Stieglmeier M."/>
            <person name="Klingl A."/>
            <person name="Woyke T."/>
            <person name="Ryan C.M."/>
            <person name="Banfield J.F."/>
        </authorList>
    </citation>
    <scope>NUCLEOTIDE SEQUENCE [LARGE SCALE GENOMIC DNA]</scope>
    <source>
        <strain evidence="2">CG10_big_fil_rev_8_21_14_0_10_32_10</strain>
    </source>
</reference>